<protein>
    <submittedName>
        <fullName evidence="2">Uncharacterized protein</fullName>
    </submittedName>
</protein>
<feature type="non-terminal residue" evidence="2">
    <location>
        <position position="1"/>
    </location>
</feature>
<feature type="region of interest" description="Disordered" evidence="1">
    <location>
        <begin position="1"/>
        <end position="59"/>
    </location>
</feature>
<sequence length="59" mass="5620">AAGQAGARAVGQAGRGPGGSAGEEPPPRAAQCPHDPGKGSGPSGEGARRPLRPPGGRNQ</sequence>
<feature type="non-terminal residue" evidence="2">
    <location>
        <position position="59"/>
    </location>
</feature>
<dbReference type="Proteomes" id="UP001189429">
    <property type="component" value="Unassembled WGS sequence"/>
</dbReference>
<comment type="caution">
    <text evidence="2">The sequence shown here is derived from an EMBL/GenBank/DDBJ whole genome shotgun (WGS) entry which is preliminary data.</text>
</comment>
<organism evidence="2 3">
    <name type="scientific">Prorocentrum cordatum</name>
    <dbReference type="NCBI Taxonomy" id="2364126"/>
    <lineage>
        <taxon>Eukaryota</taxon>
        <taxon>Sar</taxon>
        <taxon>Alveolata</taxon>
        <taxon>Dinophyceae</taxon>
        <taxon>Prorocentrales</taxon>
        <taxon>Prorocentraceae</taxon>
        <taxon>Prorocentrum</taxon>
    </lineage>
</organism>
<name>A0ABN9PUH8_9DINO</name>
<accession>A0ABN9PUH8</accession>
<evidence type="ECO:0000313" key="2">
    <source>
        <dbReference type="EMBL" id="CAK0795649.1"/>
    </source>
</evidence>
<reference evidence="2" key="1">
    <citation type="submission" date="2023-10" db="EMBL/GenBank/DDBJ databases">
        <authorList>
            <person name="Chen Y."/>
            <person name="Shah S."/>
            <person name="Dougan E. K."/>
            <person name="Thang M."/>
            <person name="Chan C."/>
        </authorList>
    </citation>
    <scope>NUCLEOTIDE SEQUENCE [LARGE SCALE GENOMIC DNA]</scope>
</reference>
<evidence type="ECO:0000313" key="3">
    <source>
        <dbReference type="Proteomes" id="UP001189429"/>
    </source>
</evidence>
<gene>
    <name evidence="2" type="ORF">PCOR1329_LOCUS5255</name>
</gene>
<proteinExistence type="predicted"/>
<evidence type="ECO:0000256" key="1">
    <source>
        <dbReference type="SAM" id="MobiDB-lite"/>
    </source>
</evidence>
<feature type="compositionally biased region" description="Low complexity" evidence="1">
    <location>
        <begin position="1"/>
        <end position="12"/>
    </location>
</feature>
<dbReference type="EMBL" id="CAUYUJ010001382">
    <property type="protein sequence ID" value="CAK0795649.1"/>
    <property type="molecule type" value="Genomic_DNA"/>
</dbReference>
<keyword evidence="3" id="KW-1185">Reference proteome</keyword>